<organism evidence="3 4">
    <name type="scientific">Dethiosulfovibrio salsuginis</name>
    <dbReference type="NCBI Taxonomy" id="561720"/>
    <lineage>
        <taxon>Bacteria</taxon>
        <taxon>Thermotogati</taxon>
        <taxon>Synergistota</taxon>
        <taxon>Synergistia</taxon>
        <taxon>Synergistales</taxon>
        <taxon>Dethiosulfovibrionaceae</taxon>
        <taxon>Dethiosulfovibrio</taxon>
    </lineage>
</organism>
<dbReference type="PANTHER" id="PTHR33376:SF15">
    <property type="entry name" value="BLL6794 PROTEIN"/>
    <property type="match status" value="1"/>
</dbReference>
<feature type="chain" id="PRO_5013298973" evidence="2">
    <location>
        <begin position="28"/>
        <end position="330"/>
    </location>
</feature>
<accession>A0A1X7JE17</accession>
<dbReference type="Proteomes" id="UP000193355">
    <property type="component" value="Unassembled WGS sequence"/>
</dbReference>
<dbReference type="EMBL" id="FXBB01000011">
    <property type="protein sequence ID" value="SMG25960.1"/>
    <property type="molecule type" value="Genomic_DNA"/>
</dbReference>
<dbReference type="InterPro" id="IPR004682">
    <property type="entry name" value="TRAP_DctP"/>
</dbReference>
<dbReference type="AlphaFoldDB" id="A0A1X7JE17"/>
<dbReference type="InterPro" id="IPR018389">
    <property type="entry name" value="DctP_fam"/>
</dbReference>
<gene>
    <name evidence="3" type="ORF">SAMN06275492_11117</name>
</gene>
<dbReference type="RefSeq" id="WP_085544365.1">
    <property type="nucleotide sequence ID" value="NZ_FXBB01000011.1"/>
</dbReference>
<protein>
    <submittedName>
        <fullName evidence="3">C4-dicarboxylate-binding protein DctP</fullName>
    </submittedName>
</protein>
<dbReference type="OrthoDB" id="9776801at2"/>
<name>A0A1X7JE17_9BACT</name>
<proteinExistence type="predicted"/>
<keyword evidence="4" id="KW-1185">Reference proteome</keyword>
<keyword evidence="1 2" id="KW-0732">Signal</keyword>
<feature type="signal peptide" evidence="2">
    <location>
        <begin position="1"/>
        <end position="27"/>
    </location>
</feature>
<evidence type="ECO:0000256" key="2">
    <source>
        <dbReference type="SAM" id="SignalP"/>
    </source>
</evidence>
<dbReference type="Gene3D" id="3.40.190.170">
    <property type="entry name" value="Bacterial extracellular solute-binding protein, family 7"/>
    <property type="match status" value="1"/>
</dbReference>
<dbReference type="InterPro" id="IPR038404">
    <property type="entry name" value="TRAP_DctP_sf"/>
</dbReference>
<evidence type="ECO:0000313" key="3">
    <source>
        <dbReference type="EMBL" id="SMG25960.1"/>
    </source>
</evidence>
<dbReference type="STRING" id="561720.SAMN06275492_11117"/>
<dbReference type="Pfam" id="PF03480">
    <property type="entry name" value="DctP"/>
    <property type="match status" value="1"/>
</dbReference>
<dbReference type="GO" id="GO:0030288">
    <property type="term" value="C:outer membrane-bounded periplasmic space"/>
    <property type="evidence" value="ECO:0007669"/>
    <property type="project" value="InterPro"/>
</dbReference>
<dbReference type="NCBIfam" id="NF037995">
    <property type="entry name" value="TRAP_S1"/>
    <property type="match status" value="1"/>
</dbReference>
<sequence>MNGTMRKVLCASITMATVAISTLAAYAVEVKLSNQLPPSHHISKALDLFADKVKEYSGGGMTVTVFHSAQLFKDTEVVEALQERLVPIALVPVNKWAGMIPATDIFEVPFVFKGLDSIKKFIDAGAGDLLNEEFKKKGVTNLFWADYGFVQFFNSKRPLAAPSDFDGLKIRTFSNGTAETVAALGGTPVVMSSSEMYMALQRGTVDGATTGMPAAVSRKIFEVQKYLTVCNYTTAQFVVQCNLEWWDKLSDGDRDILKRAGSDAEAWLRTQIAQSEIDAQKVIADAGLEILELDDAQRKAFVEATETVRSGFAKKSPLCKQLVDIALGLE</sequence>
<evidence type="ECO:0000256" key="1">
    <source>
        <dbReference type="ARBA" id="ARBA00022729"/>
    </source>
</evidence>
<evidence type="ECO:0000313" key="4">
    <source>
        <dbReference type="Proteomes" id="UP000193355"/>
    </source>
</evidence>
<dbReference type="NCBIfam" id="TIGR00787">
    <property type="entry name" value="dctP"/>
    <property type="match status" value="1"/>
</dbReference>
<reference evidence="4" key="1">
    <citation type="submission" date="2017-04" db="EMBL/GenBank/DDBJ databases">
        <authorList>
            <person name="Varghese N."/>
            <person name="Submissions S."/>
        </authorList>
    </citation>
    <scope>NUCLEOTIDE SEQUENCE [LARGE SCALE GENOMIC DNA]</scope>
    <source>
        <strain evidence="4">USBA 82</strain>
    </source>
</reference>
<dbReference type="GO" id="GO:0055085">
    <property type="term" value="P:transmembrane transport"/>
    <property type="evidence" value="ECO:0007669"/>
    <property type="project" value="InterPro"/>
</dbReference>
<dbReference type="PANTHER" id="PTHR33376">
    <property type="match status" value="1"/>
</dbReference>
<dbReference type="PIRSF" id="PIRSF006470">
    <property type="entry name" value="DctB"/>
    <property type="match status" value="1"/>
</dbReference>